<feature type="transmembrane region" description="Helical" evidence="1">
    <location>
        <begin position="96"/>
        <end position="119"/>
    </location>
</feature>
<feature type="transmembrane region" description="Helical" evidence="1">
    <location>
        <begin position="178"/>
        <end position="197"/>
    </location>
</feature>
<keyword evidence="3" id="KW-1185">Reference proteome</keyword>
<keyword evidence="1" id="KW-0812">Transmembrane</keyword>
<dbReference type="AlphaFoldDB" id="A0A9W8BDE1"/>
<gene>
    <name evidence="2" type="ORF">H4R26_005190</name>
</gene>
<accession>A0A9W8BDE1</accession>
<proteinExistence type="predicted"/>
<feature type="transmembrane region" description="Helical" evidence="1">
    <location>
        <begin position="209"/>
        <end position="227"/>
    </location>
</feature>
<dbReference type="EMBL" id="JANBQF010000781">
    <property type="protein sequence ID" value="KAJ1999122.1"/>
    <property type="molecule type" value="Genomic_DNA"/>
</dbReference>
<keyword evidence="1" id="KW-0472">Membrane</keyword>
<comment type="caution">
    <text evidence="2">The sequence shown here is derived from an EMBL/GenBank/DDBJ whole genome shotgun (WGS) entry which is preliminary data.</text>
</comment>
<evidence type="ECO:0000313" key="3">
    <source>
        <dbReference type="Proteomes" id="UP001150907"/>
    </source>
</evidence>
<dbReference type="OrthoDB" id="5522126at2759"/>
<dbReference type="Proteomes" id="UP001150907">
    <property type="component" value="Unassembled WGS sequence"/>
</dbReference>
<feature type="transmembrane region" description="Helical" evidence="1">
    <location>
        <begin position="70"/>
        <end position="89"/>
    </location>
</feature>
<evidence type="ECO:0000313" key="2">
    <source>
        <dbReference type="EMBL" id="KAJ1999122.1"/>
    </source>
</evidence>
<sequence>MSYTLTEDGTGRSYDDYLFGGALSESDVVNRHAYVHKVGRIITLQLLATSMVLHGILWFEFIVMDYSNSWLLIISLITNCIFAMVGLWYSRRSQLASICCLALFTLTWSYLINLQFWYLNYFDPMRGYYISTAFFALVTAFTAQTRSDIANGNSKLLLAFGFVVCIALIHLVMPYVSFLRLLGASASALCLSVYMLFGIARSMPYLSPGVEPTVSFAVAVTMLYPFIPLSNIAQVDFGNK</sequence>
<keyword evidence="1" id="KW-1133">Transmembrane helix</keyword>
<name>A0A9W8BDE1_9FUNG</name>
<feature type="transmembrane region" description="Helical" evidence="1">
    <location>
        <begin position="41"/>
        <end position="64"/>
    </location>
</feature>
<feature type="transmembrane region" description="Helical" evidence="1">
    <location>
        <begin position="125"/>
        <end position="143"/>
    </location>
</feature>
<organism evidence="2 3">
    <name type="scientific">Coemansia thaxteri</name>
    <dbReference type="NCBI Taxonomy" id="2663907"/>
    <lineage>
        <taxon>Eukaryota</taxon>
        <taxon>Fungi</taxon>
        <taxon>Fungi incertae sedis</taxon>
        <taxon>Zoopagomycota</taxon>
        <taxon>Kickxellomycotina</taxon>
        <taxon>Kickxellomycetes</taxon>
        <taxon>Kickxellales</taxon>
        <taxon>Kickxellaceae</taxon>
        <taxon>Coemansia</taxon>
    </lineage>
</organism>
<protein>
    <submittedName>
        <fullName evidence="2">Uncharacterized protein</fullName>
    </submittedName>
</protein>
<evidence type="ECO:0000256" key="1">
    <source>
        <dbReference type="SAM" id="Phobius"/>
    </source>
</evidence>
<feature type="transmembrane region" description="Helical" evidence="1">
    <location>
        <begin position="155"/>
        <end position="172"/>
    </location>
</feature>
<reference evidence="2" key="1">
    <citation type="submission" date="2022-07" db="EMBL/GenBank/DDBJ databases">
        <title>Phylogenomic reconstructions and comparative analyses of Kickxellomycotina fungi.</title>
        <authorList>
            <person name="Reynolds N.K."/>
            <person name="Stajich J.E."/>
            <person name="Barry K."/>
            <person name="Grigoriev I.V."/>
            <person name="Crous P."/>
            <person name="Smith M.E."/>
        </authorList>
    </citation>
    <scope>NUCLEOTIDE SEQUENCE</scope>
    <source>
        <strain evidence="2">IMI 214461</strain>
    </source>
</reference>